<organism evidence="1 2">
    <name type="scientific">Paracoccus benzoatiresistens</name>
    <dbReference type="NCBI Taxonomy" id="2997341"/>
    <lineage>
        <taxon>Bacteria</taxon>
        <taxon>Pseudomonadati</taxon>
        <taxon>Pseudomonadota</taxon>
        <taxon>Alphaproteobacteria</taxon>
        <taxon>Rhodobacterales</taxon>
        <taxon>Paracoccaceae</taxon>
        <taxon>Paracoccus</taxon>
    </lineage>
</organism>
<accession>A0ABT4JCA3</accession>
<evidence type="ECO:0000313" key="1">
    <source>
        <dbReference type="EMBL" id="MCZ0964121.1"/>
    </source>
</evidence>
<comment type="caution">
    <text evidence="1">The sequence shown here is derived from an EMBL/GenBank/DDBJ whole genome shotgun (WGS) entry which is preliminary data.</text>
</comment>
<dbReference type="Proteomes" id="UP001149822">
    <property type="component" value="Unassembled WGS sequence"/>
</dbReference>
<reference evidence="1" key="1">
    <citation type="submission" date="2022-12" db="EMBL/GenBank/DDBJ databases">
        <title>Paracoccus sp. EF6 isolated from a lake water.</title>
        <authorList>
            <person name="Liu H."/>
        </authorList>
    </citation>
    <scope>NUCLEOTIDE SEQUENCE</scope>
    <source>
        <strain evidence="1">EF6</strain>
    </source>
</reference>
<keyword evidence="2" id="KW-1185">Reference proteome</keyword>
<name>A0ABT4JCA3_9RHOB</name>
<dbReference type="EMBL" id="JAPTYD010000070">
    <property type="protein sequence ID" value="MCZ0964121.1"/>
    <property type="molecule type" value="Genomic_DNA"/>
</dbReference>
<dbReference type="RefSeq" id="WP_268944217.1">
    <property type="nucleotide sequence ID" value="NZ_JAPTYD010000070.1"/>
</dbReference>
<protein>
    <submittedName>
        <fullName evidence="1">Uncharacterized protein</fullName>
    </submittedName>
</protein>
<sequence length="45" mass="4983">MLPVSARSWQAFPPDSALAKTSHQLLAQFEDALDGHREHLARLLG</sequence>
<proteinExistence type="predicted"/>
<gene>
    <name evidence="1" type="ORF">OU682_21295</name>
</gene>
<evidence type="ECO:0000313" key="2">
    <source>
        <dbReference type="Proteomes" id="UP001149822"/>
    </source>
</evidence>